<gene>
    <name evidence="14" type="ORF">PQU92_10605</name>
</gene>
<evidence type="ECO:0000256" key="1">
    <source>
        <dbReference type="ARBA" id="ARBA00003937"/>
    </source>
</evidence>
<sequence>MVCLLELDLPGYVVSAVTAIAELQQPLTTVEVDGAGLRASTRRQREYIAGRNLVGKLLAVLGQGGQILGSDGNGVPLWPKGITGSISHCRDMVFAAVAETDRITALGVDIEDLGRFHDGLAEVVLTVREQAELPSDEAMRQRQMAITFSAKEAFYKCQFATHAEVLDFLDAEVRIEDEAFHIVMVDQARHGHLAEGVTGRYAVSDAHVATIAWFSAP</sequence>
<feature type="domain" description="4'-phosphopantetheinyl transferase N-terminal" evidence="13">
    <location>
        <begin position="38"/>
        <end position="98"/>
    </location>
</feature>
<dbReference type="PANTHER" id="PTHR38096">
    <property type="entry name" value="ENTEROBACTIN SYNTHASE COMPONENT D"/>
    <property type="match status" value="1"/>
</dbReference>
<evidence type="ECO:0000256" key="6">
    <source>
        <dbReference type="ARBA" id="ARBA00022679"/>
    </source>
</evidence>
<dbReference type="EMBL" id="JAQQKX010000008">
    <property type="protein sequence ID" value="MDC7683728.1"/>
    <property type="molecule type" value="Genomic_DNA"/>
</dbReference>
<comment type="catalytic activity">
    <reaction evidence="10">
        <text>apo-[aryl-carrier protein] + CoA = holo-[aryl-carrier protein] + adenosine 3',5'-bisphosphate + H(+)</text>
        <dbReference type="Rhea" id="RHEA:48404"/>
        <dbReference type="Rhea" id="RHEA-COMP:15903"/>
        <dbReference type="Rhea" id="RHEA-COMP:17557"/>
        <dbReference type="ChEBI" id="CHEBI:15378"/>
        <dbReference type="ChEBI" id="CHEBI:29999"/>
        <dbReference type="ChEBI" id="CHEBI:57287"/>
        <dbReference type="ChEBI" id="CHEBI:58343"/>
        <dbReference type="ChEBI" id="CHEBI:64479"/>
    </reaction>
</comment>
<evidence type="ECO:0000256" key="2">
    <source>
        <dbReference type="ARBA" id="ARBA00004993"/>
    </source>
</evidence>
<comment type="pathway">
    <text evidence="2">Siderophore biosynthesis; enterobactin biosynthesis.</text>
</comment>
<keyword evidence="15" id="KW-1185">Reference proteome</keyword>
<dbReference type="InterPro" id="IPR041354">
    <property type="entry name" value="4PPT_N"/>
</dbReference>
<evidence type="ECO:0000256" key="3">
    <source>
        <dbReference type="ARBA" id="ARBA00008342"/>
    </source>
</evidence>
<comment type="caution">
    <text evidence="14">The sequence shown here is derived from an EMBL/GenBank/DDBJ whole genome shotgun (WGS) entry which is preliminary data.</text>
</comment>
<dbReference type="PRINTS" id="PR01399">
    <property type="entry name" value="ENTSNTHTASED"/>
</dbReference>
<protein>
    <recommendedName>
        <fullName evidence="5">Enterobactin synthase component D</fullName>
    </recommendedName>
    <alternativeName>
        <fullName evidence="8">4'-phosphopantetheinyl transferase EntD</fullName>
    </alternativeName>
    <alternativeName>
        <fullName evidence="9">Enterochelin synthase D</fullName>
    </alternativeName>
</protein>
<reference evidence="14 15" key="1">
    <citation type="submission" date="2023-01" db="EMBL/GenBank/DDBJ databases">
        <title>Novel species of the genus Asticcacaulis isolated from rivers.</title>
        <authorList>
            <person name="Lu H."/>
        </authorList>
    </citation>
    <scope>NUCLEOTIDE SEQUENCE [LARGE SCALE GENOMIC DNA]</scope>
    <source>
        <strain evidence="14 15">BYS171W</strain>
    </source>
</reference>
<evidence type="ECO:0000256" key="10">
    <source>
        <dbReference type="ARBA" id="ARBA00049176"/>
    </source>
</evidence>
<dbReference type="Pfam" id="PF01648">
    <property type="entry name" value="ACPS"/>
    <property type="match status" value="1"/>
</dbReference>
<comment type="function">
    <text evidence="1">Involved in the biosynthesis of the siderophore enterobactin (enterochelin), which is a macrocyclic trimeric lactone of N-(2,3-dihydroxybenzoyl)-serine. The serine trilactone serves as a scaffolding for the three catechol functionalities that provide hexadentate coordination for the tightly ligated iron(2+) atoms. Plays an essential role in the assembly of the enterobactin by catalyzing the transfer of the 4'-phosphopantetheine (Ppant) moiety from coenzyme A to the apo-domains of both EntB (ArCP domain) and EntF (PCP domain) to yield their holo-forms which make them competent for the activation of 2,3-dihydroxybenzoate (DHB) and L-serine, respectively.</text>
</comment>
<dbReference type="SUPFAM" id="SSF56214">
    <property type="entry name" value="4'-phosphopantetheinyl transferase"/>
    <property type="match status" value="1"/>
</dbReference>
<keyword evidence="6 14" id="KW-0808">Transferase</keyword>
<evidence type="ECO:0000313" key="15">
    <source>
        <dbReference type="Proteomes" id="UP001214854"/>
    </source>
</evidence>
<evidence type="ECO:0000259" key="12">
    <source>
        <dbReference type="Pfam" id="PF01648"/>
    </source>
</evidence>
<dbReference type="Gene3D" id="3.90.470.20">
    <property type="entry name" value="4'-phosphopantetheinyl transferase domain"/>
    <property type="match status" value="1"/>
</dbReference>
<evidence type="ECO:0000256" key="4">
    <source>
        <dbReference type="ARBA" id="ARBA00011503"/>
    </source>
</evidence>
<dbReference type="Proteomes" id="UP001214854">
    <property type="component" value="Unassembled WGS sequence"/>
</dbReference>
<name>A0ABT5HUH8_9CAUL</name>
<evidence type="ECO:0000256" key="7">
    <source>
        <dbReference type="ARBA" id="ARBA00023191"/>
    </source>
</evidence>
<keyword evidence="7" id="KW-0259">Enterobactin biosynthesis</keyword>
<comment type="similarity">
    <text evidence="3">Belongs to the P-Pant transferase superfamily. EntD family.</text>
</comment>
<dbReference type="RefSeq" id="WP_272748193.1">
    <property type="nucleotide sequence ID" value="NZ_JAQQKX010000008.1"/>
</dbReference>
<evidence type="ECO:0000256" key="9">
    <source>
        <dbReference type="ARBA" id="ARBA00031996"/>
    </source>
</evidence>
<dbReference type="InterPro" id="IPR037143">
    <property type="entry name" value="4-PPantetheinyl_Trfase_dom_sf"/>
</dbReference>
<accession>A0ABT5HUH8</accession>
<organism evidence="14 15">
    <name type="scientific">Asticcacaulis aquaticus</name>
    <dbReference type="NCBI Taxonomy" id="2984212"/>
    <lineage>
        <taxon>Bacteria</taxon>
        <taxon>Pseudomonadati</taxon>
        <taxon>Pseudomonadota</taxon>
        <taxon>Alphaproteobacteria</taxon>
        <taxon>Caulobacterales</taxon>
        <taxon>Caulobacteraceae</taxon>
        <taxon>Asticcacaulis</taxon>
    </lineage>
</organism>
<proteinExistence type="inferred from homology"/>
<dbReference type="GO" id="GO:0016740">
    <property type="term" value="F:transferase activity"/>
    <property type="evidence" value="ECO:0007669"/>
    <property type="project" value="UniProtKB-KW"/>
</dbReference>
<feature type="domain" description="4'-phosphopantetheinyl transferase" evidence="12">
    <location>
        <begin position="106"/>
        <end position="193"/>
    </location>
</feature>
<evidence type="ECO:0000313" key="14">
    <source>
        <dbReference type="EMBL" id="MDC7683728.1"/>
    </source>
</evidence>
<dbReference type="PANTHER" id="PTHR38096:SF1">
    <property type="entry name" value="ENTEROBACTIN SYNTHASE COMPONENT D"/>
    <property type="match status" value="1"/>
</dbReference>
<dbReference type="Pfam" id="PF17837">
    <property type="entry name" value="4PPT_N"/>
    <property type="match status" value="1"/>
</dbReference>
<comment type="subunit">
    <text evidence="4">EntB, EntD, EntE, and EntF form a multienzyme complex called enterobactin synthase.</text>
</comment>
<evidence type="ECO:0000256" key="5">
    <source>
        <dbReference type="ARBA" id="ARBA00019087"/>
    </source>
</evidence>
<comment type="catalytic activity">
    <reaction evidence="11">
        <text>apo-[peptidyl-carrier protein] + CoA = holo-[peptidyl-carrier protein] + adenosine 3',5'-bisphosphate + H(+)</text>
        <dbReference type="Rhea" id="RHEA:46228"/>
        <dbReference type="Rhea" id="RHEA-COMP:11479"/>
        <dbReference type="Rhea" id="RHEA-COMP:11480"/>
        <dbReference type="ChEBI" id="CHEBI:15378"/>
        <dbReference type="ChEBI" id="CHEBI:29999"/>
        <dbReference type="ChEBI" id="CHEBI:57287"/>
        <dbReference type="ChEBI" id="CHEBI:58343"/>
        <dbReference type="ChEBI" id="CHEBI:64479"/>
    </reaction>
</comment>
<evidence type="ECO:0000256" key="8">
    <source>
        <dbReference type="ARBA" id="ARBA00029894"/>
    </source>
</evidence>
<evidence type="ECO:0000259" key="13">
    <source>
        <dbReference type="Pfam" id="PF17837"/>
    </source>
</evidence>
<dbReference type="InterPro" id="IPR003542">
    <property type="entry name" value="Enbac_synth_compD-like"/>
</dbReference>
<dbReference type="InterPro" id="IPR008278">
    <property type="entry name" value="4-PPantetheinyl_Trfase_dom"/>
</dbReference>
<evidence type="ECO:0000256" key="11">
    <source>
        <dbReference type="ARBA" id="ARBA00049191"/>
    </source>
</evidence>